<evidence type="ECO:0000256" key="5">
    <source>
        <dbReference type="SAM" id="MobiDB-lite"/>
    </source>
</evidence>
<dbReference type="AlphaFoldDB" id="A0A1B2AB54"/>
<evidence type="ECO:0000256" key="1">
    <source>
        <dbReference type="ARBA" id="ARBA00009865"/>
    </source>
</evidence>
<dbReference type="InterPro" id="IPR023296">
    <property type="entry name" value="Glyco_hydro_beta-prop_sf"/>
</dbReference>
<feature type="region of interest" description="Disordered" evidence="5">
    <location>
        <begin position="228"/>
        <end position="252"/>
    </location>
</feature>
<feature type="chain" id="PRO_5008534022" evidence="6">
    <location>
        <begin position="24"/>
        <end position="340"/>
    </location>
</feature>
<gene>
    <name evidence="7" type="ORF">A6F68_00805</name>
</gene>
<evidence type="ECO:0000313" key="8">
    <source>
        <dbReference type="Proteomes" id="UP000092932"/>
    </source>
</evidence>
<evidence type="ECO:0000256" key="3">
    <source>
        <dbReference type="ARBA" id="ARBA00023295"/>
    </source>
</evidence>
<evidence type="ECO:0000256" key="6">
    <source>
        <dbReference type="SAM" id="SignalP"/>
    </source>
</evidence>
<feature type="signal peptide" evidence="6">
    <location>
        <begin position="1"/>
        <end position="23"/>
    </location>
</feature>
<dbReference type="InterPro" id="IPR006710">
    <property type="entry name" value="Glyco_hydro_43"/>
</dbReference>
<dbReference type="Proteomes" id="UP000092932">
    <property type="component" value="Chromosome"/>
</dbReference>
<keyword evidence="6" id="KW-0732">Signal</keyword>
<dbReference type="GO" id="GO:0004553">
    <property type="term" value="F:hydrolase activity, hydrolyzing O-glycosyl compounds"/>
    <property type="evidence" value="ECO:0007669"/>
    <property type="project" value="InterPro"/>
</dbReference>
<dbReference type="Pfam" id="PF04616">
    <property type="entry name" value="Glyco_hydro_43"/>
    <property type="match status" value="1"/>
</dbReference>
<dbReference type="GO" id="GO:0005975">
    <property type="term" value="P:carbohydrate metabolic process"/>
    <property type="evidence" value="ECO:0007669"/>
    <property type="project" value="InterPro"/>
</dbReference>
<dbReference type="KEGG" id="ado:A6F68_00805"/>
<keyword evidence="8" id="KW-1185">Reference proteome</keyword>
<dbReference type="STRING" id="692370.A6F68_00805"/>
<dbReference type="Gene3D" id="2.115.10.20">
    <property type="entry name" value="Glycosyl hydrolase domain, family 43"/>
    <property type="match status" value="1"/>
</dbReference>
<evidence type="ECO:0000313" key="7">
    <source>
        <dbReference type="EMBL" id="ANY19331.1"/>
    </source>
</evidence>
<evidence type="ECO:0000256" key="4">
    <source>
        <dbReference type="RuleBase" id="RU361187"/>
    </source>
</evidence>
<dbReference type="EMBL" id="CP016591">
    <property type="protein sequence ID" value="ANY19331.1"/>
    <property type="molecule type" value="Genomic_DNA"/>
</dbReference>
<comment type="similarity">
    <text evidence="1 4">Belongs to the glycosyl hydrolase 43 family.</text>
</comment>
<name>A0A1B2AB54_9SPHN</name>
<organism evidence="7 8">
    <name type="scientific">Tsuneonella dongtanensis</name>
    <dbReference type="NCBI Taxonomy" id="692370"/>
    <lineage>
        <taxon>Bacteria</taxon>
        <taxon>Pseudomonadati</taxon>
        <taxon>Pseudomonadota</taxon>
        <taxon>Alphaproteobacteria</taxon>
        <taxon>Sphingomonadales</taxon>
        <taxon>Erythrobacteraceae</taxon>
        <taxon>Tsuneonella</taxon>
    </lineage>
</organism>
<dbReference type="SUPFAM" id="SSF75005">
    <property type="entry name" value="Arabinanase/levansucrase/invertase"/>
    <property type="match status" value="1"/>
</dbReference>
<proteinExistence type="inferred from homology"/>
<dbReference type="OrthoDB" id="9758923at2"/>
<keyword evidence="2 4" id="KW-0378">Hydrolase</keyword>
<keyword evidence="3 4" id="KW-0326">Glycosidase</keyword>
<protein>
    <submittedName>
        <fullName evidence="7">Glycosyl hydrolases family 43</fullName>
    </submittedName>
</protein>
<reference evidence="7 8" key="1">
    <citation type="submission" date="2016-07" db="EMBL/GenBank/DDBJ databases">
        <title>Complete genome sequence of Altererythrobacter dongtanensis KCTC 22672, a type strain with esterase isolated from tidal flat.</title>
        <authorList>
            <person name="Cheng H."/>
            <person name="Wu Y.-H."/>
            <person name="Zhou P."/>
            <person name="Huo Y.-Y."/>
            <person name="Wang C.-S."/>
            <person name="Xu X.-W."/>
        </authorList>
    </citation>
    <scope>NUCLEOTIDE SEQUENCE [LARGE SCALE GENOMIC DNA]</scope>
    <source>
        <strain evidence="7 8">KCTC 22672</strain>
    </source>
</reference>
<sequence length="340" mass="37840">MTRAIFAALALAGALPGCVSAQAAPPLAAAPIPKAEAYLFAHMTTPDYGGLYYAVSIDGANWSELNDGKRVKPDYRGHADITRGPDGAFYLVGNRMEPGPHIRIWRSTDLIDWQLESDFSYDLSALPGVMPGDDWFGAPKMTYDPDGNRWIMTFHSANRKKRAMPPGEVDEEFWSSMRTFYTTSKDRKTWTTARRLFPWDDVATIDTILRKADGEWWAIFKDERHPSSDVPTGKSIRLAHGPTATGPWSKPSGKISPNFHEAPQLLPRPDGSGWYIWAERYTGQGYTLQTADSMAGPWWQTFANKQTMAPANRHGGMIPITRAEYDRLVAHYGAVAAPTN</sequence>
<evidence type="ECO:0000256" key="2">
    <source>
        <dbReference type="ARBA" id="ARBA00022801"/>
    </source>
</evidence>
<accession>A0A1B2AB54</accession>
<dbReference type="RefSeq" id="WP_067676637.1">
    <property type="nucleotide sequence ID" value="NZ_CP016591.1"/>
</dbReference>